<organism evidence="1">
    <name type="scientific">virus sp. ctBS918</name>
    <dbReference type="NCBI Taxonomy" id="2825807"/>
    <lineage>
        <taxon>Viruses</taxon>
    </lineage>
</organism>
<protein>
    <submittedName>
        <fullName evidence="1">Occlusion protein</fullName>
    </submittedName>
</protein>
<dbReference type="EMBL" id="BK059130">
    <property type="protein sequence ID" value="DAE32931.1"/>
    <property type="molecule type" value="Genomic_DNA"/>
</dbReference>
<evidence type="ECO:0000313" key="1">
    <source>
        <dbReference type="EMBL" id="DAE32931.1"/>
    </source>
</evidence>
<reference evidence="1" key="1">
    <citation type="journal article" date="2021" name="Proc. Natl. Acad. Sci. U.S.A.">
        <title>A Catalog of Tens of Thousands of Viruses from Human Metagenomes Reveals Hidden Associations with Chronic Diseases.</title>
        <authorList>
            <person name="Tisza M.J."/>
            <person name="Buck C.B."/>
        </authorList>
    </citation>
    <scope>NUCLEOTIDE SEQUENCE</scope>
    <source>
        <strain evidence="1">CtBS918</strain>
    </source>
</reference>
<name>A0A8S5RP23_9VIRU</name>
<sequence>MKNIIRAIKKLFGKYESGYEYWVYFNEIIIQPEFEKTLPRKIKFSQKMDYYLKHGEFQSPIILNRDFVLVDGYTSYLIAQKCHIDKVSVCFEK</sequence>
<proteinExistence type="predicted"/>
<accession>A0A8S5RP23</accession>